<keyword evidence="1" id="KW-0175">Coiled coil</keyword>
<organism evidence="3 4">
    <name type="scientific">Kribbella antiqua</name>
    <dbReference type="NCBI Taxonomy" id="2512217"/>
    <lineage>
        <taxon>Bacteria</taxon>
        <taxon>Bacillati</taxon>
        <taxon>Actinomycetota</taxon>
        <taxon>Actinomycetes</taxon>
        <taxon>Propionibacteriales</taxon>
        <taxon>Kribbellaceae</taxon>
        <taxon>Kribbella</taxon>
    </lineage>
</organism>
<dbReference type="AlphaFoldDB" id="A0A4R2IFT6"/>
<feature type="region of interest" description="Disordered" evidence="2">
    <location>
        <begin position="1"/>
        <end position="27"/>
    </location>
</feature>
<feature type="compositionally biased region" description="Basic and acidic residues" evidence="2">
    <location>
        <begin position="1"/>
        <end position="14"/>
    </location>
</feature>
<dbReference type="Proteomes" id="UP000295573">
    <property type="component" value="Unassembled WGS sequence"/>
</dbReference>
<accession>A0A4R2IFT6</accession>
<protein>
    <submittedName>
        <fullName evidence="3">Uncharacterized protein</fullName>
    </submittedName>
</protein>
<evidence type="ECO:0000313" key="4">
    <source>
        <dbReference type="Proteomes" id="UP000295573"/>
    </source>
</evidence>
<evidence type="ECO:0000256" key="2">
    <source>
        <dbReference type="SAM" id="MobiDB-lite"/>
    </source>
</evidence>
<name>A0A4R2IFT6_9ACTN</name>
<dbReference type="RefSeq" id="WP_132154843.1">
    <property type="nucleotide sequence ID" value="NZ_SLWR01000012.1"/>
</dbReference>
<gene>
    <name evidence="3" type="ORF">EV646_112140</name>
</gene>
<keyword evidence="4" id="KW-1185">Reference proteome</keyword>
<dbReference type="OrthoDB" id="9934173at2"/>
<feature type="coiled-coil region" evidence="1">
    <location>
        <begin position="194"/>
        <end position="255"/>
    </location>
</feature>
<evidence type="ECO:0000256" key="1">
    <source>
        <dbReference type="SAM" id="Coils"/>
    </source>
</evidence>
<sequence>MHERQGQETQERKPAPQPVTTPTDDRGLLDLQRTAGNAAVAAAMSTDAVWRPPPDFVIEDRGSCATGEDVALTLGAWANNVYGQANALTGERADAVRTVANAARDMSVDFAPKASLTQQDIGVLTAFATTATGLVQARIREAAQEFASALVLPDIDETKNNDLLADLAEQAHLAFIDTSAQDKLGQLIGLIKQAKAANDQVKEYAGKVEKVSKQLQILQGAVKIGQLAKELQELNKRLGEQIEEAKKSVELAREIATVLGVDNTSNGTEMMQGIRQFQAAFGLVDRVIGSPLGEAVPIFGDLWKKWYKPMVDACFKQLAIIAKYDEAEKRNEAIFETMTNGPRNAGGAPIITEELMKKNYFPGGQPVFDYVHAVRGERPAVMTEEVRKYFIDRQDQFNIKEDDGNQIKVESFSLFDTGTWHFKENRKSNLESWIAKNIDKVWALLYGENGRYIGY</sequence>
<proteinExistence type="predicted"/>
<reference evidence="3 4" key="1">
    <citation type="journal article" date="2015" name="Stand. Genomic Sci.">
        <title>Genomic Encyclopedia of Bacterial and Archaeal Type Strains, Phase III: the genomes of soil and plant-associated and newly described type strains.</title>
        <authorList>
            <person name="Whitman W.B."/>
            <person name="Woyke T."/>
            <person name="Klenk H.P."/>
            <person name="Zhou Y."/>
            <person name="Lilburn T.G."/>
            <person name="Beck B.J."/>
            <person name="De Vos P."/>
            <person name="Vandamme P."/>
            <person name="Eisen J.A."/>
            <person name="Garrity G."/>
            <person name="Hugenholtz P."/>
            <person name="Kyrpides N.C."/>
        </authorList>
    </citation>
    <scope>NUCLEOTIDE SEQUENCE [LARGE SCALE GENOMIC DNA]</scope>
    <source>
        <strain evidence="3 4">VKM Ac-2541</strain>
    </source>
</reference>
<evidence type="ECO:0000313" key="3">
    <source>
        <dbReference type="EMBL" id="TCO43564.1"/>
    </source>
</evidence>
<comment type="caution">
    <text evidence="3">The sequence shown here is derived from an EMBL/GenBank/DDBJ whole genome shotgun (WGS) entry which is preliminary data.</text>
</comment>
<dbReference type="EMBL" id="SLWR01000012">
    <property type="protein sequence ID" value="TCO43564.1"/>
    <property type="molecule type" value="Genomic_DNA"/>
</dbReference>